<comment type="caution">
    <text evidence="1">The sequence shown here is derived from an EMBL/GenBank/DDBJ whole genome shotgun (WGS) entry which is preliminary data.</text>
</comment>
<dbReference type="PIRSF" id="PIRSF012293">
    <property type="entry name" value="EutA"/>
    <property type="match status" value="1"/>
</dbReference>
<dbReference type="Pfam" id="PF06277">
    <property type="entry name" value="EutA"/>
    <property type="match status" value="1"/>
</dbReference>
<evidence type="ECO:0000313" key="2">
    <source>
        <dbReference type="Proteomes" id="UP001500945"/>
    </source>
</evidence>
<reference evidence="2" key="1">
    <citation type="journal article" date="2019" name="Int. J. Syst. Evol. Microbiol.">
        <title>The Global Catalogue of Microorganisms (GCM) 10K type strain sequencing project: providing services to taxonomists for standard genome sequencing and annotation.</title>
        <authorList>
            <consortium name="The Broad Institute Genomics Platform"/>
            <consortium name="The Broad Institute Genome Sequencing Center for Infectious Disease"/>
            <person name="Wu L."/>
            <person name="Ma J."/>
        </authorList>
    </citation>
    <scope>NUCLEOTIDE SEQUENCE [LARGE SCALE GENOMIC DNA]</scope>
    <source>
        <strain evidence="2">JCM 17809</strain>
    </source>
</reference>
<protein>
    <submittedName>
        <fullName evidence="1">Ethanolamine ammonia-lyase reactivating factor EutA</fullName>
    </submittedName>
</protein>
<gene>
    <name evidence="1" type="primary">eutA</name>
    <name evidence="1" type="ORF">GCM10023168_04510</name>
</gene>
<accession>A0ABP8K0K6</accession>
<name>A0ABP8K0K6_9MICO</name>
<sequence>MAGVQREVLSVGIDVGTTTTQVVFSRLVLHDVARPGQVPRIQVDEKSVVFRGEAHPTPLTAPDVVDAEALATLVRGEYDAAGVSPGSIETGAVIITGETARTKNADAILQALSASAGDFVVTIAGPNAEAQIAGRGSGAARWSTDHYEQVTSIDIGGGTSNAAIFKVGRHQCSSGLAVGGRQVEIDAAGTVLRIAPPGRTIVDDLGLGLKDCRVATLEELRAFCDVMADLVVDLATGQEVRVGHGLQLTPPLSGSDASSSVFLTGGIGACYYDRLPVTTVAEVARYGDVGPLLADSLHRNDRLRKLNVREPPETLRATVLGAAGQTVTLSGSTIWADRELLPLRNLPVLRPALPGRGGGLPFAGAVREAMARWDLDEDAEAAIVVELPTELGYPALQAVAAEIVAFHDAGHRERPLVLVLQQDYAQVLGQTIQGIRPGVPLLVIDQVGLGEGDFIDIGLPVLDGRAVPLSIKTLVFYD</sequence>
<dbReference type="InterPro" id="IPR009377">
    <property type="entry name" value="EutA"/>
</dbReference>
<proteinExistence type="predicted"/>
<keyword evidence="2" id="KW-1185">Reference proteome</keyword>
<dbReference type="SUPFAM" id="SSF53067">
    <property type="entry name" value="Actin-like ATPase domain"/>
    <property type="match status" value="1"/>
</dbReference>
<organism evidence="1 2">
    <name type="scientific">Fodinibacter luteus</name>
    <dbReference type="NCBI Taxonomy" id="552064"/>
    <lineage>
        <taxon>Bacteria</taxon>
        <taxon>Bacillati</taxon>
        <taxon>Actinomycetota</taxon>
        <taxon>Actinomycetes</taxon>
        <taxon>Micrococcales</taxon>
        <taxon>Intrasporangiaceae</taxon>
        <taxon>Fodinibacter (ex Wang et al. 2009)</taxon>
    </lineage>
</organism>
<dbReference type="RefSeq" id="WP_345201809.1">
    <property type="nucleotide sequence ID" value="NZ_BAABGM010000002.1"/>
</dbReference>
<dbReference type="InterPro" id="IPR043129">
    <property type="entry name" value="ATPase_NBD"/>
</dbReference>
<evidence type="ECO:0000313" key="1">
    <source>
        <dbReference type="EMBL" id="GAA4398437.1"/>
    </source>
</evidence>
<dbReference type="Proteomes" id="UP001500945">
    <property type="component" value="Unassembled WGS sequence"/>
</dbReference>
<dbReference type="EMBL" id="BAABGM010000002">
    <property type="protein sequence ID" value="GAA4398437.1"/>
    <property type="molecule type" value="Genomic_DNA"/>
</dbReference>